<feature type="compositionally biased region" description="Polar residues" evidence="6">
    <location>
        <begin position="207"/>
        <end position="232"/>
    </location>
</feature>
<dbReference type="GO" id="GO:0005509">
    <property type="term" value="F:calcium ion binding"/>
    <property type="evidence" value="ECO:0007669"/>
    <property type="project" value="UniProtKB-UniRule"/>
</dbReference>
<dbReference type="InterPro" id="IPR002126">
    <property type="entry name" value="Cadherin-like_dom"/>
</dbReference>
<keyword evidence="5" id="KW-0106">Calcium</keyword>
<protein>
    <recommendedName>
        <fullName evidence="8">Cadherin domain-containing protein</fullName>
    </recommendedName>
</protein>
<organism evidence="9 10">
    <name type="scientific">Mytilus edulis</name>
    <name type="common">Blue mussel</name>
    <dbReference type="NCBI Taxonomy" id="6550"/>
    <lineage>
        <taxon>Eukaryota</taxon>
        <taxon>Metazoa</taxon>
        <taxon>Spiralia</taxon>
        <taxon>Lophotrochozoa</taxon>
        <taxon>Mollusca</taxon>
        <taxon>Bivalvia</taxon>
        <taxon>Autobranchia</taxon>
        <taxon>Pteriomorphia</taxon>
        <taxon>Mytilida</taxon>
        <taxon>Mytiloidea</taxon>
        <taxon>Mytilidae</taxon>
        <taxon>Mytilinae</taxon>
        <taxon>Mytilus</taxon>
    </lineage>
</organism>
<dbReference type="InterPro" id="IPR050174">
    <property type="entry name" value="Protocadherin/Cadherin-CA"/>
</dbReference>
<evidence type="ECO:0000256" key="6">
    <source>
        <dbReference type="SAM" id="MobiDB-lite"/>
    </source>
</evidence>
<gene>
    <name evidence="9" type="ORF">MEDL_7009</name>
</gene>
<dbReference type="CDD" id="cd11304">
    <property type="entry name" value="Cadherin_repeat"/>
    <property type="match status" value="1"/>
</dbReference>
<dbReference type="GO" id="GO:0005886">
    <property type="term" value="C:plasma membrane"/>
    <property type="evidence" value="ECO:0007669"/>
    <property type="project" value="TreeGrafter"/>
</dbReference>
<feature type="region of interest" description="Disordered" evidence="6">
    <location>
        <begin position="207"/>
        <end position="237"/>
    </location>
</feature>
<dbReference type="GO" id="GO:0007156">
    <property type="term" value="P:homophilic cell adhesion via plasma membrane adhesion molecules"/>
    <property type="evidence" value="ECO:0007669"/>
    <property type="project" value="InterPro"/>
</dbReference>
<dbReference type="Pfam" id="PF00028">
    <property type="entry name" value="Cadherin"/>
    <property type="match status" value="1"/>
</dbReference>
<evidence type="ECO:0000313" key="9">
    <source>
        <dbReference type="EMBL" id="CAG2191662.1"/>
    </source>
</evidence>
<sequence length="460" mass="51783">MITQVKAVDLDETGPNSQLSYRIKSGNEQDVFMIGSTTGKIYLKRTYEITSDKMFPLNIVVNDNGKIKLNSSETLRIVLLFANMTTAAQDSGSGNRNIIISIVVIALTVVISAAMIAIILILRYKDKQDKQQSQKPLTYPQITPHEKLMANGLSKDMDMQLKKKKEVSFSIDEDLDNMELYNTSSTTASGFNDFEVHHNFDNISELSDEATNSDSGHGSSDVDITNQSNGAQSDKFAPKSVRLQPVLSAKCQSPIRADDVLTIVTNNGHRNSFDNSHRSLILDGRKKSDKTLPRKPIVDLWNQLKQGPSNMFNNIEVFKNTNETTEIIEIFENTTKPIDNIEVFENTIETIDNIEIFEKSPETTDNKVFKNIPETTCSIEVSNGTPETIDNIELIKDTHETTDYIELLQQRKDCDTIRKKATKKEKDDLISRADDTKVHLTTKRNCTPRAFIIQKKIVPQ</sequence>
<keyword evidence="7" id="KW-0472">Membrane</keyword>
<dbReference type="InterPro" id="IPR015919">
    <property type="entry name" value="Cadherin-like_sf"/>
</dbReference>
<evidence type="ECO:0000256" key="4">
    <source>
        <dbReference type="ARBA" id="ARBA00023180"/>
    </source>
</evidence>
<accession>A0A8S3Q6H9</accession>
<dbReference type="PANTHER" id="PTHR24028:SF11">
    <property type="entry name" value="PROTOCADHERIN-15"/>
    <property type="match status" value="1"/>
</dbReference>
<evidence type="ECO:0000313" key="10">
    <source>
        <dbReference type="Proteomes" id="UP000683360"/>
    </source>
</evidence>
<dbReference type="AlphaFoldDB" id="A0A8S3Q6H9"/>
<evidence type="ECO:0000256" key="1">
    <source>
        <dbReference type="ARBA" id="ARBA00004167"/>
    </source>
</evidence>
<name>A0A8S3Q6H9_MYTED</name>
<keyword evidence="3 7" id="KW-1133">Transmembrane helix</keyword>
<evidence type="ECO:0000259" key="8">
    <source>
        <dbReference type="PROSITE" id="PS50268"/>
    </source>
</evidence>
<dbReference type="SUPFAM" id="SSF49313">
    <property type="entry name" value="Cadherin-like"/>
    <property type="match status" value="1"/>
</dbReference>
<comment type="caution">
    <text evidence="9">The sequence shown here is derived from an EMBL/GenBank/DDBJ whole genome shotgun (WGS) entry which is preliminary data.</text>
</comment>
<feature type="domain" description="Cadherin" evidence="8">
    <location>
        <begin position="2"/>
        <end position="83"/>
    </location>
</feature>
<dbReference type="Proteomes" id="UP000683360">
    <property type="component" value="Unassembled WGS sequence"/>
</dbReference>
<dbReference type="Gene3D" id="2.60.40.60">
    <property type="entry name" value="Cadherins"/>
    <property type="match status" value="1"/>
</dbReference>
<evidence type="ECO:0000256" key="5">
    <source>
        <dbReference type="PROSITE-ProRule" id="PRU00043"/>
    </source>
</evidence>
<evidence type="ECO:0000256" key="3">
    <source>
        <dbReference type="ARBA" id="ARBA00022989"/>
    </source>
</evidence>
<proteinExistence type="predicted"/>
<keyword evidence="4" id="KW-0325">Glycoprotein</keyword>
<dbReference type="PANTHER" id="PTHR24028">
    <property type="entry name" value="CADHERIN-87A"/>
    <property type="match status" value="1"/>
</dbReference>
<feature type="transmembrane region" description="Helical" evidence="7">
    <location>
        <begin position="98"/>
        <end position="122"/>
    </location>
</feature>
<keyword evidence="2 7" id="KW-0812">Transmembrane</keyword>
<dbReference type="PROSITE" id="PS50268">
    <property type="entry name" value="CADHERIN_2"/>
    <property type="match status" value="1"/>
</dbReference>
<keyword evidence="10" id="KW-1185">Reference proteome</keyword>
<comment type="subcellular location">
    <subcellularLocation>
        <location evidence="1">Membrane</location>
        <topology evidence="1">Single-pass membrane protein</topology>
    </subcellularLocation>
</comment>
<reference evidence="9" key="1">
    <citation type="submission" date="2021-03" db="EMBL/GenBank/DDBJ databases">
        <authorList>
            <person name="Bekaert M."/>
        </authorList>
    </citation>
    <scope>NUCLEOTIDE SEQUENCE</scope>
</reference>
<dbReference type="SMART" id="SM00112">
    <property type="entry name" value="CA"/>
    <property type="match status" value="1"/>
</dbReference>
<evidence type="ECO:0000256" key="7">
    <source>
        <dbReference type="SAM" id="Phobius"/>
    </source>
</evidence>
<dbReference type="EMBL" id="CAJPWZ010000369">
    <property type="protein sequence ID" value="CAG2191662.1"/>
    <property type="molecule type" value="Genomic_DNA"/>
</dbReference>
<dbReference type="OrthoDB" id="6252479at2759"/>
<evidence type="ECO:0000256" key="2">
    <source>
        <dbReference type="ARBA" id="ARBA00022692"/>
    </source>
</evidence>